<organism evidence="9 10">
    <name type="scientific">Scyliorhinus torazame</name>
    <name type="common">Cloudy catshark</name>
    <name type="synonym">Catulus torazame</name>
    <dbReference type="NCBI Taxonomy" id="75743"/>
    <lineage>
        <taxon>Eukaryota</taxon>
        <taxon>Metazoa</taxon>
        <taxon>Chordata</taxon>
        <taxon>Craniata</taxon>
        <taxon>Vertebrata</taxon>
        <taxon>Chondrichthyes</taxon>
        <taxon>Elasmobranchii</taxon>
        <taxon>Galeomorphii</taxon>
        <taxon>Galeoidea</taxon>
        <taxon>Carcharhiniformes</taxon>
        <taxon>Scyliorhinidae</taxon>
        <taxon>Scyliorhinus</taxon>
    </lineage>
</organism>
<keyword evidence="4" id="KW-1133">Transmembrane helix</keyword>
<evidence type="ECO:0000256" key="7">
    <source>
        <dbReference type="ARBA" id="ARBA00040778"/>
    </source>
</evidence>
<comment type="caution">
    <text evidence="9">The sequence shown here is derived from an EMBL/GenBank/DDBJ whole genome shotgun (WGS) entry which is preliminary data.</text>
</comment>
<protein>
    <recommendedName>
        <fullName evidence="7">Complex I assembly factor TIMMDC1, mitochondrial</fullName>
    </recommendedName>
    <alternativeName>
        <fullName evidence="8">Translocase of inner mitochondrial membrane domain-containing protein 1</fullName>
    </alternativeName>
</protein>
<dbReference type="EMBL" id="BFAA01011627">
    <property type="protein sequence ID" value="GCB77698.1"/>
    <property type="molecule type" value="Genomic_DNA"/>
</dbReference>
<evidence type="ECO:0000256" key="6">
    <source>
        <dbReference type="ARBA" id="ARBA00037236"/>
    </source>
</evidence>
<evidence type="ECO:0000313" key="9">
    <source>
        <dbReference type="EMBL" id="GCB77698.1"/>
    </source>
</evidence>
<keyword evidence="3" id="KW-0812">Transmembrane</keyword>
<dbReference type="PANTHER" id="PTHR13002">
    <property type="entry name" value="C3ORF1 PROTEIN-RELATED"/>
    <property type="match status" value="1"/>
</dbReference>
<dbReference type="GO" id="GO:0016020">
    <property type="term" value="C:membrane"/>
    <property type="evidence" value="ECO:0007669"/>
    <property type="project" value="UniProtKB-SubCell"/>
</dbReference>
<evidence type="ECO:0000256" key="3">
    <source>
        <dbReference type="ARBA" id="ARBA00022692"/>
    </source>
</evidence>
<evidence type="ECO:0000256" key="2">
    <source>
        <dbReference type="ARBA" id="ARBA00008444"/>
    </source>
</evidence>
<dbReference type="PANTHER" id="PTHR13002:SF1">
    <property type="entry name" value="COMPLEX I ASSEMBLY FACTOR TIMMDC1, MITOCHONDRIAL"/>
    <property type="match status" value="1"/>
</dbReference>
<dbReference type="STRING" id="75743.A0A401PX69"/>
<dbReference type="Proteomes" id="UP000288216">
    <property type="component" value="Unassembled WGS sequence"/>
</dbReference>
<sequence>MKDEGRGMVETNASDCKLARTTWNCQAVRFLQIYQNCSLREMVHFPRVHAAEDVGRQPEKLPKYVGSPQAPETGWDRIRELFDRDELKRYPEEITNIWKSVIVAACVGMLYGGIPAAKHAKIRYIEQSQAEVYKNRLEAVVSLLG</sequence>
<accession>A0A401PX69</accession>
<evidence type="ECO:0000256" key="8">
    <source>
        <dbReference type="ARBA" id="ARBA00041344"/>
    </source>
</evidence>
<evidence type="ECO:0000256" key="5">
    <source>
        <dbReference type="ARBA" id="ARBA00023136"/>
    </source>
</evidence>
<gene>
    <name evidence="9" type="ORF">scyTo_0017642</name>
</gene>
<comment type="similarity">
    <text evidence="2">Belongs to the Tim17/Tim22/Tim23 family.</text>
</comment>
<evidence type="ECO:0000256" key="1">
    <source>
        <dbReference type="ARBA" id="ARBA00004141"/>
    </source>
</evidence>
<dbReference type="GO" id="GO:0032981">
    <property type="term" value="P:mitochondrial respiratory chain complex I assembly"/>
    <property type="evidence" value="ECO:0007669"/>
    <property type="project" value="InterPro"/>
</dbReference>
<dbReference type="GO" id="GO:0005739">
    <property type="term" value="C:mitochondrion"/>
    <property type="evidence" value="ECO:0007669"/>
    <property type="project" value="TreeGrafter"/>
</dbReference>
<keyword evidence="10" id="KW-1185">Reference proteome</keyword>
<reference evidence="9 10" key="1">
    <citation type="journal article" date="2018" name="Nat. Ecol. Evol.">
        <title>Shark genomes provide insights into elasmobranch evolution and the origin of vertebrates.</title>
        <authorList>
            <person name="Hara Y"/>
            <person name="Yamaguchi K"/>
            <person name="Onimaru K"/>
            <person name="Kadota M"/>
            <person name="Koyanagi M"/>
            <person name="Keeley SD"/>
            <person name="Tatsumi K"/>
            <person name="Tanaka K"/>
            <person name="Motone F"/>
            <person name="Kageyama Y"/>
            <person name="Nozu R"/>
            <person name="Adachi N"/>
            <person name="Nishimura O"/>
            <person name="Nakagawa R"/>
            <person name="Tanegashima C"/>
            <person name="Kiyatake I"/>
            <person name="Matsumoto R"/>
            <person name="Murakumo K"/>
            <person name="Nishida K"/>
            <person name="Terakita A"/>
            <person name="Kuratani S"/>
            <person name="Sato K"/>
            <person name="Hyodo S Kuraku.S."/>
        </authorList>
    </citation>
    <scope>NUCLEOTIDE SEQUENCE [LARGE SCALE GENOMIC DNA]</scope>
</reference>
<comment type="subcellular location">
    <subcellularLocation>
        <location evidence="1">Membrane</location>
        <topology evidence="1">Multi-pass membrane protein</topology>
    </subcellularLocation>
</comment>
<name>A0A401PX69_SCYTO</name>
<evidence type="ECO:0000313" key="10">
    <source>
        <dbReference type="Proteomes" id="UP000288216"/>
    </source>
</evidence>
<dbReference type="AlphaFoldDB" id="A0A401PX69"/>
<comment type="function">
    <text evidence="6">Chaperone protein involved in the assembly of the mitochondrial NADH:ubiquinone oxidoreductase complex (complex I). Participates in constructing the membrane arm of complex I.</text>
</comment>
<dbReference type="InterPro" id="IPR055299">
    <property type="entry name" value="TIMMDC1"/>
</dbReference>
<keyword evidence="5" id="KW-0472">Membrane</keyword>
<dbReference type="OrthoDB" id="5826189at2759"/>
<evidence type="ECO:0000256" key="4">
    <source>
        <dbReference type="ARBA" id="ARBA00022989"/>
    </source>
</evidence>
<proteinExistence type="inferred from homology"/>